<feature type="transmembrane region" description="Helical" evidence="1">
    <location>
        <begin position="54"/>
        <end position="82"/>
    </location>
</feature>
<evidence type="ECO:0000256" key="1">
    <source>
        <dbReference type="SAM" id="Phobius"/>
    </source>
</evidence>
<keyword evidence="1" id="KW-0472">Membrane</keyword>
<organism evidence="2 3">
    <name type="scientific">Dictyobacter vulcani</name>
    <dbReference type="NCBI Taxonomy" id="2607529"/>
    <lineage>
        <taxon>Bacteria</taxon>
        <taxon>Bacillati</taxon>
        <taxon>Chloroflexota</taxon>
        <taxon>Ktedonobacteria</taxon>
        <taxon>Ktedonobacterales</taxon>
        <taxon>Dictyobacteraceae</taxon>
        <taxon>Dictyobacter</taxon>
    </lineage>
</organism>
<reference evidence="2 3" key="1">
    <citation type="submission" date="2019-10" db="EMBL/GenBank/DDBJ databases">
        <title>Dictyobacter vulcani sp. nov., within the class Ktedonobacteria, isolated from soil of volcanic Mt. Zao.</title>
        <authorList>
            <person name="Zheng Y."/>
            <person name="Wang C.M."/>
            <person name="Sakai Y."/>
            <person name="Abe K."/>
            <person name="Yokota A."/>
            <person name="Yabe S."/>
        </authorList>
    </citation>
    <scope>NUCLEOTIDE SEQUENCE [LARGE SCALE GENOMIC DNA]</scope>
    <source>
        <strain evidence="2 3">W12</strain>
    </source>
</reference>
<feature type="transmembrane region" description="Helical" evidence="1">
    <location>
        <begin position="94"/>
        <end position="118"/>
    </location>
</feature>
<dbReference type="RefSeq" id="WP_151756173.1">
    <property type="nucleotide sequence ID" value="NZ_BKZW01000001.1"/>
</dbReference>
<comment type="caution">
    <text evidence="2">The sequence shown here is derived from an EMBL/GenBank/DDBJ whole genome shotgun (WGS) entry which is preliminary data.</text>
</comment>
<proteinExistence type="predicted"/>
<dbReference type="AlphaFoldDB" id="A0A5J4KSQ7"/>
<evidence type="ECO:0000313" key="3">
    <source>
        <dbReference type="Proteomes" id="UP000326912"/>
    </source>
</evidence>
<gene>
    <name evidence="2" type="ORF">KDW_24080</name>
</gene>
<feature type="transmembrane region" description="Helical" evidence="1">
    <location>
        <begin position="12"/>
        <end position="33"/>
    </location>
</feature>
<name>A0A5J4KSQ7_9CHLR</name>
<keyword evidence="3" id="KW-1185">Reference proteome</keyword>
<keyword evidence="1" id="KW-1133">Transmembrane helix</keyword>
<protein>
    <submittedName>
        <fullName evidence="2">Uncharacterized protein</fullName>
    </submittedName>
</protein>
<accession>A0A5J4KSQ7</accession>
<evidence type="ECO:0000313" key="2">
    <source>
        <dbReference type="EMBL" id="GER88246.1"/>
    </source>
</evidence>
<keyword evidence="1" id="KW-0812">Transmembrane</keyword>
<dbReference type="Proteomes" id="UP000326912">
    <property type="component" value="Unassembled WGS sequence"/>
</dbReference>
<sequence>MDAFSDPQVSQLLYYAGGALILLPLMFAAYFYWQRVRKIHYLAEKHPEQEQEYHFWLLFGDYLSCSLLVFIATALCASLPLLGAVYLGTQLAQVTISLAPILLVGAAVGLLAGCYTTLKFLYAKTNYEESLLLPTM</sequence>
<dbReference type="EMBL" id="BKZW01000001">
    <property type="protein sequence ID" value="GER88246.1"/>
    <property type="molecule type" value="Genomic_DNA"/>
</dbReference>